<dbReference type="AlphaFoldDB" id="A0A329M2P2"/>
<evidence type="ECO:0000259" key="3">
    <source>
        <dbReference type="Pfam" id="PF02449"/>
    </source>
</evidence>
<dbReference type="CDD" id="cd03143">
    <property type="entry name" value="A4_beta-galactosidase_middle_domain"/>
    <property type="match status" value="1"/>
</dbReference>
<dbReference type="GO" id="GO:0004565">
    <property type="term" value="F:beta-galactosidase activity"/>
    <property type="evidence" value="ECO:0007669"/>
    <property type="project" value="InterPro"/>
</dbReference>
<dbReference type="Gene3D" id="3.20.20.80">
    <property type="entry name" value="Glycosidases"/>
    <property type="match status" value="1"/>
</dbReference>
<dbReference type="Proteomes" id="UP000250369">
    <property type="component" value="Unassembled WGS sequence"/>
</dbReference>
<name>A0A329M2P2_9BACL</name>
<accession>A0A329M2P2</accession>
<evidence type="ECO:0000256" key="1">
    <source>
        <dbReference type="ARBA" id="ARBA00022801"/>
    </source>
</evidence>
<proteinExistence type="predicted"/>
<sequence>MNRTILFYEPGFPLASDAPDAVQLERLSAAGFLVGAERLAELLESCEGGCFVNLHAPYFPKDAWCAILAFLKRGGGLVSLGGAPFRLPVSRKEGQWAAEAEQTAYHRQLLIHEAMPVAPSPIERLVSFEDIPAAAHYVDALTIEPTFSLIMHVTRQSDIPHESGSAGPMDARIYPLVKGLSADGREVAAPVVLLEHAKGEFAGSRWLFVNQRLTSGFWTEAGAEAIAAWAGFCAHGVAEMWLLPLYAAYEPGDRPKFRCHMQQLGRCLAGGHGANGLQETNRSWSCTFRFGKQAANGDIAAEWTHTFQWNGSRELSVIPLNVPVELSTGLYGAELTAVSDTSEKRVLRQALWGIDRELLSQGEPLVCDRDYFRKEGRPLPIVGMTYMTSDVARKFLFMPNVAVWDKDMAEMKRAGINLIRTGLWTGYRNVMYEDGHPSEEALRAIDAFILTAKRHELEVTFNFFAFTPELWEGANPYLDPRSVAAQKRFIAAVVTRHRETTNVHWDLINEPSMFDPKRIFEGPRSSRDVYEQAAYIEWLKARYETIGELQARWGYTPAELPGFEAVRPPEPSEINFDIQDMHAGKKGTRWLDYSLFGMDMLNGWAKELSATIRTLAPNRLVTIGQDEALGAQRPSPFLYESAVDYTTNHSWWLMDQLVWDGVFAKTPGKPNLIQETGIMYVETPDGRAKRSEAELRNILERKYAYAFSTGGAGAVQWLWHTNMYMNNVNESNIGALRADGTQKPEADVSYGFGRFMSTVRDLFEDRRQEDIVVVFPYSNDLSNRRLAVEATSRLTRVLAYELNTHFRALGEYELSALKDKPPKLIVVPSAHNFSDKALQQLMAHVSEAGGTLLFTGPAGLSEHWQPVERLTEQLGPRVLGNVQREEELLVGEGVLRLSFGERKIAQLCKEIAVSAAGAGQEAEDAEVPAGLMEVALGAGRLLWTGLPVELNDRSEAVKSLYEFVLADCGIAAELEWQRGGELPGVYGRKLAFRDGSLYVFVSEYGRSAAIRVKDPASGRTYEFKLASERSVLFATNNAGELLSVYRPDEIEIRVG</sequence>
<keyword evidence="5" id="KW-1185">Reference proteome</keyword>
<feature type="domain" description="Glycoside hydrolase family 42 N-terminal" evidence="3">
    <location>
        <begin position="532"/>
        <end position="622"/>
    </location>
</feature>
<protein>
    <submittedName>
        <fullName evidence="4">Glycoside hydrolase</fullName>
    </submittedName>
</protein>
<dbReference type="OrthoDB" id="2698423at2"/>
<dbReference type="GO" id="GO:0005975">
    <property type="term" value="P:carbohydrate metabolic process"/>
    <property type="evidence" value="ECO:0007669"/>
    <property type="project" value="InterPro"/>
</dbReference>
<dbReference type="Pfam" id="PF02449">
    <property type="entry name" value="Glyco_hydro_42"/>
    <property type="match status" value="1"/>
</dbReference>
<dbReference type="SUPFAM" id="SSF51445">
    <property type="entry name" value="(Trans)glycosidases"/>
    <property type="match status" value="1"/>
</dbReference>
<gene>
    <name evidence="4" type="ORF">DQG23_31390</name>
</gene>
<evidence type="ECO:0000313" key="4">
    <source>
        <dbReference type="EMBL" id="RAV14399.1"/>
    </source>
</evidence>
<dbReference type="RefSeq" id="WP_113034982.1">
    <property type="nucleotide sequence ID" value="NZ_QMFB01000026.1"/>
</dbReference>
<evidence type="ECO:0000256" key="2">
    <source>
        <dbReference type="ARBA" id="ARBA00023295"/>
    </source>
</evidence>
<evidence type="ECO:0000313" key="5">
    <source>
        <dbReference type="Proteomes" id="UP000250369"/>
    </source>
</evidence>
<keyword evidence="1 4" id="KW-0378">Hydrolase</keyword>
<dbReference type="InterPro" id="IPR017853">
    <property type="entry name" value="GH"/>
</dbReference>
<reference evidence="4 5" key="1">
    <citation type="journal article" date="2009" name="Int. J. Syst. Evol. Microbiol.">
        <title>Paenibacillus contaminans sp. nov., isolated from a contaminated laboratory plate.</title>
        <authorList>
            <person name="Chou J.H."/>
            <person name="Lee J.H."/>
            <person name="Lin M.C."/>
            <person name="Chang P.S."/>
            <person name="Arun A.B."/>
            <person name="Young C.C."/>
            <person name="Chen W.M."/>
        </authorList>
    </citation>
    <scope>NUCLEOTIDE SEQUENCE [LARGE SCALE GENOMIC DNA]</scope>
    <source>
        <strain evidence="4 5">CKOBP-6</strain>
    </source>
</reference>
<dbReference type="EMBL" id="QMFB01000026">
    <property type="protein sequence ID" value="RAV14399.1"/>
    <property type="molecule type" value="Genomic_DNA"/>
</dbReference>
<organism evidence="4 5">
    <name type="scientific">Paenibacillus contaminans</name>
    <dbReference type="NCBI Taxonomy" id="450362"/>
    <lineage>
        <taxon>Bacteria</taxon>
        <taxon>Bacillati</taxon>
        <taxon>Bacillota</taxon>
        <taxon>Bacilli</taxon>
        <taxon>Bacillales</taxon>
        <taxon>Paenibacillaceae</taxon>
        <taxon>Paenibacillus</taxon>
    </lineage>
</organism>
<comment type="caution">
    <text evidence="4">The sequence shown here is derived from an EMBL/GenBank/DDBJ whole genome shotgun (WGS) entry which is preliminary data.</text>
</comment>
<keyword evidence="2" id="KW-0326">Glycosidase</keyword>
<dbReference type="GO" id="GO:0009341">
    <property type="term" value="C:beta-galactosidase complex"/>
    <property type="evidence" value="ECO:0007669"/>
    <property type="project" value="InterPro"/>
</dbReference>
<dbReference type="InterPro" id="IPR013529">
    <property type="entry name" value="Glyco_hydro_42_N"/>
</dbReference>